<keyword evidence="1" id="KW-0472">Membrane</keyword>
<keyword evidence="2" id="KW-0732">Signal</keyword>
<keyword evidence="1" id="KW-0812">Transmembrane</keyword>
<feature type="transmembrane region" description="Helical" evidence="1">
    <location>
        <begin position="42"/>
        <end position="59"/>
    </location>
</feature>
<accession>A0A3N4JBF8</accession>
<keyword evidence="1" id="KW-1133">Transmembrane helix</keyword>
<dbReference type="EMBL" id="ML120424">
    <property type="protein sequence ID" value="RPA95613.1"/>
    <property type="molecule type" value="Genomic_DNA"/>
</dbReference>
<feature type="chain" id="PRO_5018142474" evidence="2">
    <location>
        <begin position="30"/>
        <end position="61"/>
    </location>
</feature>
<evidence type="ECO:0000256" key="2">
    <source>
        <dbReference type="SAM" id="SignalP"/>
    </source>
</evidence>
<dbReference type="Proteomes" id="UP000276215">
    <property type="component" value="Unassembled WGS sequence"/>
</dbReference>
<evidence type="ECO:0000313" key="3">
    <source>
        <dbReference type="EMBL" id="RPA95613.1"/>
    </source>
</evidence>
<sequence length="61" mass="6544">MFPRTYAFIPRARLDILLLLLALTCKTGATSGDSPISMSSDVWAMLTVNIGSLLVGFVLNA</sequence>
<feature type="signal peptide" evidence="2">
    <location>
        <begin position="1"/>
        <end position="29"/>
    </location>
</feature>
<name>A0A3N4JBF8_9PEZI</name>
<protein>
    <submittedName>
        <fullName evidence="3">Uncharacterized protein</fullName>
    </submittedName>
</protein>
<dbReference type="AlphaFoldDB" id="A0A3N4JBF8"/>
<evidence type="ECO:0000313" key="4">
    <source>
        <dbReference type="Proteomes" id="UP000276215"/>
    </source>
</evidence>
<evidence type="ECO:0000256" key="1">
    <source>
        <dbReference type="SAM" id="Phobius"/>
    </source>
</evidence>
<gene>
    <name evidence="3" type="ORF">L873DRAFT_1812738</name>
</gene>
<reference evidence="3 4" key="1">
    <citation type="journal article" date="2018" name="Nat. Ecol. Evol.">
        <title>Pezizomycetes genomes reveal the molecular basis of ectomycorrhizal truffle lifestyle.</title>
        <authorList>
            <person name="Murat C."/>
            <person name="Payen T."/>
            <person name="Noel B."/>
            <person name="Kuo A."/>
            <person name="Morin E."/>
            <person name="Chen J."/>
            <person name="Kohler A."/>
            <person name="Krizsan K."/>
            <person name="Balestrini R."/>
            <person name="Da Silva C."/>
            <person name="Montanini B."/>
            <person name="Hainaut M."/>
            <person name="Levati E."/>
            <person name="Barry K.W."/>
            <person name="Belfiori B."/>
            <person name="Cichocki N."/>
            <person name="Clum A."/>
            <person name="Dockter R.B."/>
            <person name="Fauchery L."/>
            <person name="Guy J."/>
            <person name="Iotti M."/>
            <person name="Le Tacon F."/>
            <person name="Lindquist E.A."/>
            <person name="Lipzen A."/>
            <person name="Malagnac F."/>
            <person name="Mello A."/>
            <person name="Molinier V."/>
            <person name="Miyauchi S."/>
            <person name="Poulain J."/>
            <person name="Riccioni C."/>
            <person name="Rubini A."/>
            <person name="Sitrit Y."/>
            <person name="Splivallo R."/>
            <person name="Traeger S."/>
            <person name="Wang M."/>
            <person name="Zifcakova L."/>
            <person name="Wipf D."/>
            <person name="Zambonelli A."/>
            <person name="Paolocci F."/>
            <person name="Nowrousian M."/>
            <person name="Ottonello S."/>
            <person name="Baldrian P."/>
            <person name="Spatafora J.W."/>
            <person name="Henrissat B."/>
            <person name="Nagy L.G."/>
            <person name="Aury J.M."/>
            <person name="Wincker P."/>
            <person name="Grigoriev I.V."/>
            <person name="Bonfante P."/>
            <person name="Martin F.M."/>
        </authorList>
    </citation>
    <scope>NUCLEOTIDE SEQUENCE [LARGE SCALE GENOMIC DNA]</scope>
    <source>
        <strain evidence="3 4">120613-1</strain>
    </source>
</reference>
<keyword evidence="4" id="KW-1185">Reference proteome</keyword>
<proteinExistence type="predicted"/>
<organism evidence="3 4">
    <name type="scientific">Choiromyces venosus 120613-1</name>
    <dbReference type="NCBI Taxonomy" id="1336337"/>
    <lineage>
        <taxon>Eukaryota</taxon>
        <taxon>Fungi</taxon>
        <taxon>Dikarya</taxon>
        <taxon>Ascomycota</taxon>
        <taxon>Pezizomycotina</taxon>
        <taxon>Pezizomycetes</taxon>
        <taxon>Pezizales</taxon>
        <taxon>Tuberaceae</taxon>
        <taxon>Choiromyces</taxon>
    </lineage>
</organism>